<name>A0A1M7EZS7_9RHOB</name>
<evidence type="ECO:0000313" key="2">
    <source>
        <dbReference type="Proteomes" id="UP000184444"/>
    </source>
</evidence>
<gene>
    <name evidence="1" type="ORF">SAMN05444389_102423</name>
</gene>
<keyword evidence="2" id="KW-1185">Reference proteome</keyword>
<sequence length="128" mass="13296">MPAPAYEVFKETAVPAQIVPNAVYLVGPTARPGVLEIYVSDAAGTAVRKAIDEATVQTMIDAAVQAGSGGLLIVDDIAARDLLAPANGTHVLVVDASADSTVTSGSATYVWREATSAWIKISKLRAWT</sequence>
<dbReference type="OrthoDB" id="6882930at2"/>
<proteinExistence type="predicted"/>
<dbReference type="EMBL" id="FRCK01000002">
    <property type="protein sequence ID" value="SHL96998.1"/>
    <property type="molecule type" value="Genomic_DNA"/>
</dbReference>
<organism evidence="1 2">
    <name type="scientific">Paracoccus solventivorans</name>
    <dbReference type="NCBI Taxonomy" id="53463"/>
    <lineage>
        <taxon>Bacteria</taxon>
        <taxon>Pseudomonadati</taxon>
        <taxon>Pseudomonadota</taxon>
        <taxon>Alphaproteobacteria</taxon>
        <taxon>Rhodobacterales</taxon>
        <taxon>Paracoccaceae</taxon>
        <taxon>Paracoccus</taxon>
    </lineage>
</organism>
<reference evidence="2" key="1">
    <citation type="submission" date="2016-11" db="EMBL/GenBank/DDBJ databases">
        <authorList>
            <person name="Varghese N."/>
            <person name="Submissions S."/>
        </authorList>
    </citation>
    <scope>NUCLEOTIDE SEQUENCE [LARGE SCALE GENOMIC DNA]</scope>
    <source>
        <strain evidence="2">DSM 6637</strain>
    </source>
</reference>
<evidence type="ECO:0000313" key="1">
    <source>
        <dbReference type="EMBL" id="SHL96998.1"/>
    </source>
</evidence>
<dbReference type="Proteomes" id="UP000184444">
    <property type="component" value="Unassembled WGS sequence"/>
</dbReference>
<dbReference type="AlphaFoldDB" id="A0A1M7EZS7"/>
<dbReference type="RefSeq" id="WP_143159621.1">
    <property type="nucleotide sequence ID" value="NZ_FRCK01000002.1"/>
</dbReference>
<protein>
    <submittedName>
        <fullName evidence="1">Uncharacterized protein</fullName>
    </submittedName>
</protein>
<accession>A0A1M7EZS7</accession>
<dbReference type="STRING" id="53463.SAMN05444389_102423"/>